<name>A0A8S5LRK4_9CAUD</name>
<organism evidence="2">
    <name type="scientific">Siphoviridae sp. ct7EW56</name>
    <dbReference type="NCBI Taxonomy" id="2827562"/>
    <lineage>
        <taxon>Viruses</taxon>
        <taxon>Duplodnaviria</taxon>
        <taxon>Heunggongvirae</taxon>
        <taxon>Uroviricota</taxon>
        <taxon>Caudoviricetes</taxon>
    </lineage>
</organism>
<keyword evidence="1" id="KW-0812">Transmembrane</keyword>
<evidence type="ECO:0000313" key="2">
    <source>
        <dbReference type="EMBL" id="DAD72657.1"/>
    </source>
</evidence>
<dbReference type="EMBL" id="BK015904">
    <property type="protein sequence ID" value="DAD72657.1"/>
    <property type="molecule type" value="Genomic_DNA"/>
</dbReference>
<protein>
    <submittedName>
        <fullName evidence="2">Uncharacterized protein</fullName>
    </submittedName>
</protein>
<feature type="transmembrane region" description="Helical" evidence="1">
    <location>
        <begin position="12"/>
        <end position="30"/>
    </location>
</feature>
<keyword evidence="1" id="KW-1133">Transmembrane helix</keyword>
<reference evidence="2" key="1">
    <citation type="journal article" date="2021" name="Proc. Natl. Acad. Sci. U.S.A.">
        <title>A Catalog of Tens of Thousands of Viruses from Human Metagenomes Reveals Hidden Associations with Chronic Diseases.</title>
        <authorList>
            <person name="Tisza M.J."/>
            <person name="Buck C.B."/>
        </authorList>
    </citation>
    <scope>NUCLEOTIDE SEQUENCE</scope>
    <source>
        <strain evidence="2">Ct7EW56</strain>
    </source>
</reference>
<accession>A0A8S5LRK4</accession>
<evidence type="ECO:0000256" key="1">
    <source>
        <dbReference type="SAM" id="Phobius"/>
    </source>
</evidence>
<keyword evidence="1" id="KW-0472">Membrane</keyword>
<feature type="transmembrane region" description="Helical" evidence="1">
    <location>
        <begin position="42"/>
        <end position="57"/>
    </location>
</feature>
<sequence length="58" mass="6323">MIGSIIGLVKSIILIVLSFFSCLELGYFFIRDESDGATIRDGLSACIFILLIILVIVS</sequence>
<proteinExistence type="predicted"/>